<dbReference type="Gene3D" id="1.10.630.10">
    <property type="entry name" value="Cytochrome P450"/>
    <property type="match status" value="2"/>
</dbReference>
<dbReference type="Proteomes" id="UP000825729">
    <property type="component" value="Unassembled WGS sequence"/>
</dbReference>
<dbReference type="PANTHER" id="PTHR47955:SF19">
    <property type="entry name" value="CYTOCHROME P450 71A9-LIKE ISOFORM X1"/>
    <property type="match status" value="1"/>
</dbReference>
<evidence type="ECO:0000256" key="2">
    <source>
        <dbReference type="ARBA" id="ARBA00010617"/>
    </source>
</evidence>
<keyword evidence="6" id="KW-0408">Iron</keyword>
<dbReference type="InterPro" id="IPR036396">
    <property type="entry name" value="Cyt_P450_sf"/>
</dbReference>
<name>A0AAV7EF21_ARIFI</name>
<dbReference type="AlphaFoldDB" id="A0AAV7EF21"/>
<dbReference type="GO" id="GO:0004497">
    <property type="term" value="F:monooxygenase activity"/>
    <property type="evidence" value="ECO:0007669"/>
    <property type="project" value="UniProtKB-KW"/>
</dbReference>
<keyword evidence="5" id="KW-0560">Oxidoreductase</keyword>
<organism evidence="9 10">
    <name type="scientific">Aristolochia fimbriata</name>
    <name type="common">White veined hardy Dutchman's pipe vine</name>
    <dbReference type="NCBI Taxonomy" id="158543"/>
    <lineage>
        <taxon>Eukaryota</taxon>
        <taxon>Viridiplantae</taxon>
        <taxon>Streptophyta</taxon>
        <taxon>Embryophyta</taxon>
        <taxon>Tracheophyta</taxon>
        <taxon>Spermatophyta</taxon>
        <taxon>Magnoliopsida</taxon>
        <taxon>Magnoliidae</taxon>
        <taxon>Piperales</taxon>
        <taxon>Aristolochiaceae</taxon>
        <taxon>Aristolochia</taxon>
    </lineage>
</organism>
<evidence type="ECO:0000313" key="9">
    <source>
        <dbReference type="EMBL" id="KAG9447254.1"/>
    </source>
</evidence>
<keyword evidence="8" id="KW-0732">Signal</keyword>
<comment type="cofactor">
    <cofactor evidence="1">
        <name>heme</name>
        <dbReference type="ChEBI" id="CHEBI:30413"/>
    </cofactor>
</comment>
<evidence type="ECO:0000256" key="6">
    <source>
        <dbReference type="ARBA" id="ARBA00023004"/>
    </source>
</evidence>
<protein>
    <recommendedName>
        <fullName evidence="11">Cytochrome P450</fullName>
    </recommendedName>
</protein>
<accession>A0AAV7EF21</accession>
<evidence type="ECO:0008006" key="11">
    <source>
        <dbReference type="Google" id="ProtNLM"/>
    </source>
</evidence>
<keyword evidence="7" id="KW-0503">Monooxygenase</keyword>
<evidence type="ECO:0000256" key="3">
    <source>
        <dbReference type="ARBA" id="ARBA00022617"/>
    </source>
</evidence>
<evidence type="ECO:0000256" key="1">
    <source>
        <dbReference type="ARBA" id="ARBA00001971"/>
    </source>
</evidence>
<dbReference type="GO" id="GO:0005506">
    <property type="term" value="F:iron ion binding"/>
    <property type="evidence" value="ECO:0007669"/>
    <property type="project" value="InterPro"/>
</dbReference>
<dbReference type="Pfam" id="PF00067">
    <property type="entry name" value="p450"/>
    <property type="match status" value="2"/>
</dbReference>
<gene>
    <name evidence="9" type="ORF">H6P81_013382</name>
</gene>
<evidence type="ECO:0000256" key="4">
    <source>
        <dbReference type="ARBA" id="ARBA00022723"/>
    </source>
</evidence>
<dbReference type="GO" id="GO:0016705">
    <property type="term" value="F:oxidoreductase activity, acting on paired donors, with incorporation or reduction of molecular oxygen"/>
    <property type="evidence" value="ECO:0007669"/>
    <property type="project" value="InterPro"/>
</dbReference>
<comment type="caution">
    <text evidence="9">The sequence shown here is derived from an EMBL/GenBank/DDBJ whole genome shotgun (WGS) entry which is preliminary data.</text>
</comment>
<feature type="chain" id="PRO_5043675503" description="Cytochrome P450" evidence="8">
    <location>
        <begin position="24"/>
        <end position="277"/>
    </location>
</feature>
<keyword evidence="3" id="KW-0349">Heme</keyword>
<dbReference type="InterPro" id="IPR001128">
    <property type="entry name" value="Cyt_P450"/>
</dbReference>
<sequence>MSLKHGPLMFLKLGSVPLVVVSSADTAQELFKSHDLTISNRPVTYTQRKLSYGCSDMAFAPYREYWRQVRKLCTLELFSLKRAQSYRAVREEEAALLLGSIGLNSSSSSVIINMSESVLALVNDIHIFVAGTDTSSTAQEELRKAIGKKERVEESDLNGLDYLKMIIKETFRMHPPVPLLLPREATEEFTLEGYTIPAKAQIFVNATAIGLDPKWRRGCPDINFATPIVELTLANLLHRFDWELPPGIGIVDLDMKEAIGVTTQKRIPLCLIATAKA</sequence>
<dbReference type="PANTHER" id="PTHR47955">
    <property type="entry name" value="CYTOCHROME P450 FAMILY 71 PROTEIN"/>
    <property type="match status" value="1"/>
</dbReference>
<evidence type="ECO:0000256" key="7">
    <source>
        <dbReference type="ARBA" id="ARBA00023033"/>
    </source>
</evidence>
<keyword evidence="10" id="KW-1185">Reference proteome</keyword>
<proteinExistence type="inferred from homology"/>
<evidence type="ECO:0000313" key="10">
    <source>
        <dbReference type="Proteomes" id="UP000825729"/>
    </source>
</evidence>
<comment type="similarity">
    <text evidence="2">Belongs to the cytochrome P450 family.</text>
</comment>
<reference evidence="9 10" key="1">
    <citation type="submission" date="2021-07" db="EMBL/GenBank/DDBJ databases">
        <title>The Aristolochia fimbriata genome: insights into angiosperm evolution, floral development and chemical biosynthesis.</title>
        <authorList>
            <person name="Jiao Y."/>
        </authorList>
    </citation>
    <scope>NUCLEOTIDE SEQUENCE [LARGE SCALE GENOMIC DNA]</scope>
    <source>
        <strain evidence="9">IBCAS-2021</strain>
        <tissue evidence="9">Leaf</tissue>
    </source>
</reference>
<feature type="signal peptide" evidence="8">
    <location>
        <begin position="1"/>
        <end position="23"/>
    </location>
</feature>
<keyword evidence="4" id="KW-0479">Metal-binding</keyword>
<dbReference type="EMBL" id="JAINDJ010000005">
    <property type="protein sequence ID" value="KAG9447254.1"/>
    <property type="molecule type" value="Genomic_DNA"/>
</dbReference>
<dbReference type="GO" id="GO:0020037">
    <property type="term" value="F:heme binding"/>
    <property type="evidence" value="ECO:0007669"/>
    <property type="project" value="InterPro"/>
</dbReference>
<evidence type="ECO:0000256" key="5">
    <source>
        <dbReference type="ARBA" id="ARBA00023002"/>
    </source>
</evidence>
<dbReference type="SUPFAM" id="SSF48264">
    <property type="entry name" value="Cytochrome P450"/>
    <property type="match status" value="1"/>
</dbReference>
<evidence type="ECO:0000256" key="8">
    <source>
        <dbReference type="SAM" id="SignalP"/>
    </source>
</evidence>